<protein>
    <submittedName>
        <fullName evidence="2">Uncharacterized protein</fullName>
    </submittedName>
</protein>
<evidence type="ECO:0000313" key="1">
    <source>
        <dbReference type="Proteomes" id="UP000887575"/>
    </source>
</evidence>
<organism evidence="1 2">
    <name type="scientific">Mesorhabditis belari</name>
    <dbReference type="NCBI Taxonomy" id="2138241"/>
    <lineage>
        <taxon>Eukaryota</taxon>
        <taxon>Metazoa</taxon>
        <taxon>Ecdysozoa</taxon>
        <taxon>Nematoda</taxon>
        <taxon>Chromadorea</taxon>
        <taxon>Rhabditida</taxon>
        <taxon>Rhabditina</taxon>
        <taxon>Rhabditomorpha</taxon>
        <taxon>Rhabditoidea</taxon>
        <taxon>Rhabditidae</taxon>
        <taxon>Mesorhabditinae</taxon>
        <taxon>Mesorhabditis</taxon>
    </lineage>
</organism>
<accession>A0AAF3J7E8</accession>
<reference evidence="2" key="1">
    <citation type="submission" date="2024-02" db="UniProtKB">
        <authorList>
            <consortium name="WormBaseParasite"/>
        </authorList>
    </citation>
    <scope>IDENTIFICATION</scope>
</reference>
<dbReference type="AlphaFoldDB" id="A0AAF3J7E8"/>
<dbReference type="Proteomes" id="UP000887575">
    <property type="component" value="Unassembled WGS sequence"/>
</dbReference>
<proteinExistence type="predicted"/>
<sequence length="90" mass="10591">MVNRYSAAGAVQEQLERLYAKEAPLRELLVERLDALQKTKYQDAQNLKDKFDAQLQDAVDLERLRKFFTKAEMEKLEEMQKANEDELARD</sequence>
<name>A0AAF3J7E8_9BILA</name>
<keyword evidence="1" id="KW-1185">Reference proteome</keyword>
<evidence type="ECO:0000313" key="2">
    <source>
        <dbReference type="WBParaSite" id="MBELARI_LOCUS20885"/>
    </source>
</evidence>
<dbReference type="WBParaSite" id="MBELARI_LOCUS20885">
    <property type="protein sequence ID" value="MBELARI_LOCUS20885"/>
    <property type="gene ID" value="MBELARI_LOCUS20885"/>
</dbReference>